<sequence>MEGVAVYMDNMIVYGKDMEEHDSNLRGVLKRMENVGLKLNMEKCVFRKAEVNFLRHVVDAQGVRADPEKVCAISDLQEPNNVTELRRALGLINYMSKYIPDLATTGGPLYELLKKERVWTWGEPQKSAFSDLKSLFTKAPVLAHYDLLKDTVVSADASSYGIGGVLLQKHDNSWKPVEEEICPDRKGMPRRCMGM</sequence>
<dbReference type="InterPro" id="IPR050951">
    <property type="entry name" value="Retrovirus_Pol_polyprotein"/>
</dbReference>
<dbReference type="EC" id="3.1.26.4" evidence="2"/>
<name>A0ABR3LCX5_9TELE</name>
<dbReference type="EMBL" id="JAYMGO010000023">
    <property type="protein sequence ID" value="KAL1249363.1"/>
    <property type="molecule type" value="Genomic_DNA"/>
</dbReference>
<dbReference type="Gene3D" id="3.30.70.270">
    <property type="match status" value="2"/>
</dbReference>
<dbReference type="Pfam" id="PF00078">
    <property type="entry name" value="RVT_1"/>
    <property type="match status" value="1"/>
</dbReference>
<dbReference type="Proteomes" id="UP001558613">
    <property type="component" value="Unassembled WGS sequence"/>
</dbReference>
<gene>
    <name evidence="5" type="ORF">QQF64_020368</name>
</gene>
<protein>
    <recommendedName>
        <fullName evidence="2">ribonuclease H</fullName>
        <ecNumber evidence="2">3.1.26.4</ecNumber>
    </recommendedName>
</protein>
<evidence type="ECO:0000256" key="3">
    <source>
        <dbReference type="ARBA" id="ARBA00023268"/>
    </source>
</evidence>
<evidence type="ECO:0000259" key="4">
    <source>
        <dbReference type="PROSITE" id="PS50878"/>
    </source>
</evidence>
<dbReference type="InterPro" id="IPR043502">
    <property type="entry name" value="DNA/RNA_pol_sf"/>
</dbReference>
<accession>A0ABR3LCX5</accession>
<keyword evidence="3" id="KW-0511">Multifunctional enzyme</keyword>
<comment type="similarity">
    <text evidence="1">Belongs to the beta type-B retroviral polymerase family. HERV class-II K(HML-2) pol subfamily.</text>
</comment>
<organism evidence="5 6">
    <name type="scientific">Cirrhinus molitorella</name>
    <name type="common">mud carp</name>
    <dbReference type="NCBI Taxonomy" id="172907"/>
    <lineage>
        <taxon>Eukaryota</taxon>
        <taxon>Metazoa</taxon>
        <taxon>Chordata</taxon>
        <taxon>Craniata</taxon>
        <taxon>Vertebrata</taxon>
        <taxon>Euteleostomi</taxon>
        <taxon>Actinopterygii</taxon>
        <taxon>Neopterygii</taxon>
        <taxon>Teleostei</taxon>
        <taxon>Ostariophysi</taxon>
        <taxon>Cypriniformes</taxon>
        <taxon>Cyprinidae</taxon>
        <taxon>Labeoninae</taxon>
        <taxon>Labeonini</taxon>
        <taxon>Cirrhinus</taxon>
    </lineage>
</organism>
<evidence type="ECO:0000256" key="1">
    <source>
        <dbReference type="ARBA" id="ARBA00010879"/>
    </source>
</evidence>
<proteinExistence type="inferred from homology"/>
<dbReference type="InterPro" id="IPR043128">
    <property type="entry name" value="Rev_trsase/Diguanyl_cyclase"/>
</dbReference>
<evidence type="ECO:0000313" key="5">
    <source>
        <dbReference type="EMBL" id="KAL1249363.1"/>
    </source>
</evidence>
<reference evidence="5 6" key="1">
    <citation type="submission" date="2023-09" db="EMBL/GenBank/DDBJ databases">
        <authorList>
            <person name="Wang M."/>
        </authorList>
    </citation>
    <scope>NUCLEOTIDE SEQUENCE [LARGE SCALE GENOMIC DNA]</scope>
    <source>
        <strain evidence="5">GT-2023</strain>
        <tissue evidence="5">Liver</tissue>
    </source>
</reference>
<dbReference type="InterPro" id="IPR041577">
    <property type="entry name" value="RT_RNaseH_2"/>
</dbReference>
<dbReference type="PANTHER" id="PTHR37984">
    <property type="entry name" value="PROTEIN CBG26694"/>
    <property type="match status" value="1"/>
</dbReference>
<comment type="caution">
    <text evidence="5">The sequence shown here is derived from an EMBL/GenBank/DDBJ whole genome shotgun (WGS) entry which is preliminary data.</text>
</comment>
<dbReference type="InterPro" id="IPR000477">
    <property type="entry name" value="RT_dom"/>
</dbReference>
<keyword evidence="6" id="KW-1185">Reference proteome</keyword>
<evidence type="ECO:0000313" key="6">
    <source>
        <dbReference type="Proteomes" id="UP001558613"/>
    </source>
</evidence>
<feature type="domain" description="Reverse transcriptase" evidence="4">
    <location>
        <begin position="1"/>
        <end position="58"/>
    </location>
</feature>
<dbReference type="Pfam" id="PF17919">
    <property type="entry name" value="RT_RNaseH_2"/>
    <property type="match status" value="1"/>
</dbReference>
<dbReference type="PROSITE" id="PS50878">
    <property type="entry name" value="RT_POL"/>
    <property type="match status" value="1"/>
</dbReference>
<dbReference type="PANTHER" id="PTHR37984:SF5">
    <property type="entry name" value="PROTEIN NYNRIN-LIKE"/>
    <property type="match status" value="1"/>
</dbReference>
<evidence type="ECO:0000256" key="2">
    <source>
        <dbReference type="ARBA" id="ARBA00012180"/>
    </source>
</evidence>
<dbReference type="SUPFAM" id="SSF56672">
    <property type="entry name" value="DNA/RNA polymerases"/>
    <property type="match status" value="1"/>
</dbReference>